<organism evidence="1">
    <name type="scientific">bioreactor metagenome</name>
    <dbReference type="NCBI Taxonomy" id="1076179"/>
    <lineage>
        <taxon>unclassified sequences</taxon>
        <taxon>metagenomes</taxon>
        <taxon>ecological metagenomes</taxon>
    </lineage>
</organism>
<comment type="caution">
    <text evidence="1">The sequence shown here is derived from an EMBL/GenBank/DDBJ whole genome shotgun (WGS) entry which is preliminary data.</text>
</comment>
<protein>
    <submittedName>
        <fullName evidence="1">Uncharacterized protein</fullName>
    </submittedName>
</protein>
<name>A0A645J7W4_9ZZZZ</name>
<accession>A0A645J7W4</accession>
<gene>
    <name evidence="1" type="ORF">SDC9_207208</name>
</gene>
<reference evidence="1" key="1">
    <citation type="submission" date="2019-08" db="EMBL/GenBank/DDBJ databases">
        <authorList>
            <person name="Kucharzyk K."/>
            <person name="Murdoch R.W."/>
            <person name="Higgins S."/>
            <person name="Loffler F."/>
        </authorList>
    </citation>
    <scope>NUCLEOTIDE SEQUENCE</scope>
</reference>
<evidence type="ECO:0000313" key="1">
    <source>
        <dbReference type="EMBL" id="MPN59487.1"/>
    </source>
</evidence>
<dbReference type="AlphaFoldDB" id="A0A645J7W4"/>
<proteinExistence type="predicted"/>
<dbReference type="EMBL" id="VSSQ01133575">
    <property type="protein sequence ID" value="MPN59487.1"/>
    <property type="molecule type" value="Genomic_DNA"/>
</dbReference>
<sequence>MSEDEVNKYIERLNYTPGEAYRIYYHSIRNIKLEKELYLKCIDMELAKDFDSDYTKDMLRYEVIQAPPSLSHLPIISKFHFLKLFKEFILNVDEAVLPNYFRALVYLDCGCKTPYFKEYSPRYEVEN</sequence>